<keyword evidence="4" id="KW-0410">Iron transport</keyword>
<evidence type="ECO:0000256" key="4">
    <source>
        <dbReference type="ARBA" id="ARBA00022496"/>
    </source>
</evidence>
<dbReference type="Pfam" id="PF07715">
    <property type="entry name" value="Plug"/>
    <property type="match status" value="1"/>
</dbReference>
<dbReference type="EMBL" id="AP025523">
    <property type="protein sequence ID" value="BDE06491.1"/>
    <property type="molecule type" value="Genomic_DNA"/>
</dbReference>
<evidence type="ECO:0000256" key="8">
    <source>
        <dbReference type="ARBA" id="ARBA00023077"/>
    </source>
</evidence>
<keyword evidence="16" id="KW-0675">Receptor</keyword>
<feature type="chain" id="PRO_5042879662" evidence="13">
    <location>
        <begin position="25"/>
        <end position="727"/>
    </location>
</feature>
<organism evidence="16 17">
    <name type="scientific">Vulcanimicrobium alpinum</name>
    <dbReference type="NCBI Taxonomy" id="3016050"/>
    <lineage>
        <taxon>Bacteria</taxon>
        <taxon>Bacillati</taxon>
        <taxon>Vulcanimicrobiota</taxon>
        <taxon>Vulcanimicrobiia</taxon>
        <taxon>Vulcanimicrobiales</taxon>
        <taxon>Vulcanimicrobiaceae</taxon>
        <taxon>Vulcanimicrobium</taxon>
    </lineage>
</organism>
<dbReference type="SUPFAM" id="SSF56935">
    <property type="entry name" value="Porins"/>
    <property type="match status" value="1"/>
</dbReference>
<evidence type="ECO:0000256" key="5">
    <source>
        <dbReference type="ARBA" id="ARBA00022692"/>
    </source>
</evidence>
<evidence type="ECO:0000256" key="9">
    <source>
        <dbReference type="ARBA" id="ARBA00023136"/>
    </source>
</evidence>
<sequence length="727" mass="78720">MPLLTAFFAAVMVAAAATSQSPGAPPSPTLSASPSPVPSPSPSPAASNLRTIGTVQARGRIDNLIGVASSAAEGFVGHSELEERPILRPGELLETVPGVVISQHSGEGKANQYYLRGFNLDHGTDIAITIGGVPANMRTHAHGQGYSDVNWLIPETVNYVNFRKGTYHAADGDFSTAGAVEMTYFNVLPHDLVSVNGGPYGQARILLARSPSVGPQTHLLYALEYQHADNTALEPDNYRKFNGLVRWSRQDGDALWGITAQGYQANWMSSDQIPLRAVQKGLIDRFGQIDPTDGGRTHRYVLSGDYTSDDARSTTRFGAYAMDYGLHLFSDFTYFLNDPVNGDQFNQNDQRLVLGANLSRTWKTPVAENTIGYQFRNDNITPVSLMLSRAQRVIGTTRIDHVVETSNGVYLQTAQHLSKRLRMTAGLRADEFRFRVTDLRPQNSGDVSASILSPKLAFAYTAGRTMELYADFGTGFHSNDARGITERVDPGTGSITDPGSGQIVEGATPLVRAQGAEIGARFAFGQKVRSTFSLWNLNLASELVFQGDAGTTSPGRPSHRFGVEVANFWEPAPGITYDFDYASSAAKFTNFDPVGSLIPGSIKDVLTIGATAEGRRAFGSLRVRYFGPRPLIEAGTVHSNPTTTINVQAGVKPTGTTRFGIDVFNLLNAKASDIDYYYNSSLPSDPAYTKPGYAGPCPIDQCGAGVPDVHFHPIERRLLRLTFTKTF</sequence>
<dbReference type="PANTHER" id="PTHR32552:SF81">
    <property type="entry name" value="TONB-DEPENDENT OUTER MEMBRANE RECEPTOR"/>
    <property type="match status" value="1"/>
</dbReference>
<keyword evidence="7" id="KW-0406">Ion transport</keyword>
<dbReference type="Proteomes" id="UP001317532">
    <property type="component" value="Chromosome"/>
</dbReference>
<dbReference type="AlphaFoldDB" id="A0AAN2C9X2"/>
<feature type="region of interest" description="Disordered" evidence="12">
    <location>
        <begin position="19"/>
        <end position="47"/>
    </location>
</feature>
<keyword evidence="10" id="KW-0998">Cell outer membrane</keyword>
<comment type="subcellular location">
    <subcellularLocation>
        <location evidence="1">Cell outer membrane</location>
        <topology evidence="1">Multi-pass membrane protein</topology>
    </subcellularLocation>
</comment>
<dbReference type="PANTHER" id="PTHR32552">
    <property type="entry name" value="FERRICHROME IRON RECEPTOR-RELATED"/>
    <property type="match status" value="1"/>
</dbReference>
<evidence type="ECO:0000256" key="1">
    <source>
        <dbReference type="ARBA" id="ARBA00004571"/>
    </source>
</evidence>
<evidence type="ECO:0000256" key="7">
    <source>
        <dbReference type="ARBA" id="ARBA00023065"/>
    </source>
</evidence>
<keyword evidence="17" id="KW-1185">Reference proteome</keyword>
<feature type="domain" description="TonB-dependent receptor-like beta-barrel" evidence="14">
    <location>
        <begin position="235"/>
        <end position="666"/>
    </location>
</feature>
<keyword evidence="8 11" id="KW-0798">TonB box</keyword>
<dbReference type="InterPro" id="IPR012910">
    <property type="entry name" value="Plug_dom"/>
</dbReference>
<keyword evidence="6" id="KW-0408">Iron</keyword>
<evidence type="ECO:0000256" key="2">
    <source>
        <dbReference type="ARBA" id="ARBA00022448"/>
    </source>
</evidence>
<dbReference type="Gene3D" id="2.170.130.10">
    <property type="entry name" value="TonB-dependent receptor, plug domain"/>
    <property type="match status" value="1"/>
</dbReference>
<dbReference type="InterPro" id="IPR036942">
    <property type="entry name" value="Beta-barrel_TonB_sf"/>
</dbReference>
<comment type="similarity">
    <text evidence="11">Belongs to the TonB-dependent receptor family.</text>
</comment>
<reference evidence="16 17" key="1">
    <citation type="journal article" date="2022" name="ISME Commun">
        <title>Vulcanimicrobium alpinus gen. nov. sp. nov., the first cultivated representative of the candidate phylum 'Eremiobacterota', is a metabolically versatile aerobic anoxygenic phototroph.</title>
        <authorList>
            <person name="Yabe S."/>
            <person name="Muto K."/>
            <person name="Abe K."/>
            <person name="Yokota A."/>
            <person name="Staudigel H."/>
            <person name="Tebo B.M."/>
        </authorList>
    </citation>
    <scope>NUCLEOTIDE SEQUENCE [LARGE SCALE GENOMIC DNA]</scope>
    <source>
        <strain evidence="16 17">WC8-2</strain>
    </source>
</reference>
<dbReference type="InterPro" id="IPR000531">
    <property type="entry name" value="Beta-barrel_TonB"/>
</dbReference>
<name>A0AAN2C9X2_UNVUL</name>
<dbReference type="GO" id="GO:0009279">
    <property type="term" value="C:cell outer membrane"/>
    <property type="evidence" value="ECO:0007669"/>
    <property type="project" value="UniProtKB-SubCell"/>
</dbReference>
<evidence type="ECO:0000313" key="17">
    <source>
        <dbReference type="Proteomes" id="UP001317532"/>
    </source>
</evidence>
<evidence type="ECO:0000313" key="16">
    <source>
        <dbReference type="EMBL" id="BDE06491.1"/>
    </source>
</evidence>
<feature type="domain" description="TonB-dependent receptor plug" evidence="15">
    <location>
        <begin position="76"/>
        <end position="179"/>
    </location>
</feature>
<evidence type="ECO:0000256" key="3">
    <source>
        <dbReference type="ARBA" id="ARBA00022452"/>
    </source>
</evidence>
<evidence type="ECO:0000256" key="13">
    <source>
        <dbReference type="SAM" id="SignalP"/>
    </source>
</evidence>
<dbReference type="Pfam" id="PF00593">
    <property type="entry name" value="TonB_dep_Rec_b-barrel"/>
    <property type="match status" value="1"/>
</dbReference>
<dbReference type="GO" id="GO:0006826">
    <property type="term" value="P:iron ion transport"/>
    <property type="evidence" value="ECO:0007669"/>
    <property type="project" value="UniProtKB-KW"/>
</dbReference>
<dbReference type="InterPro" id="IPR037066">
    <property type="entry name" value="Plug_dom_sf"/>
</dbReference>
<keyword evidence="5" id="KW-0812">Transmembrane</keyword>
<evidence type="ECO:0000256" key="6">
    <source>
        <dbReference type="ARBA" id="ARBA00023004"/>
    </source>
</evidence>
<evidence type="ECO:0000256" key="11">
    <source>
        <dbReference type="RuleBase" id="RU003357"/>
    </source>
</evidence>
<keyword evidence="13" id="KW-0732">Signal</keyword>
<accession>A0AAN2C9X2</accession>
<keyword evidence="3" id="KW-1134">Transmembrane beta strand</keyword>
<dbReference type="Gene3D" id="2.40.170.20">
    <property type="entry name" value="TonB-dependent receptor, beta-barrel domain"/>
    <property type="match status" value="1"/>
</dbReference>
<evidence type="ECO:0000259" key="15">
    <source>
        <dbReference type="Pfam" id="PF07715"/>
    </source>
</evidence>
<protein>
    <submittedName>
        <fullName evidence="16">TonB-dependent receptor</fullName>
    </submittedName>
</protein>
<keyword evidence="9 11" id="KW-0472">Membrane</keyword>
<evidence type="ECO:0000256" key="10">
    <source>
        <dbReference type="ARBA" id="ARBA00023237"/>
    </source>
</evidence>
<proteinExistence type="inferred from homology"/>
<dbReference type="InterPro" id="IPR039426">
    <property type="entry name" value="TonB-dep_rcpt-like"/>
</dbReference>
<feature type="signal peptide" evidence="13">
    <location>
        <begin position="1"/>
        <end position="24"/>
    </location>
</feature>
<evidence type="ECO:0000259" key="14">
    <source>
        <dbReference type="Pfam" id="PF00593"/>
    </source>
</evidence>
<dbReference type="KEGG" id="vab:WPS_17670"/>
<evidence type="ECO:0000256" key="12">
    <source>
        <dbReference type="SAM" id="MobiDB-lite"/>
    </source>
</evidence>
<gene>
    <name evidence="16" type="ORF">WPS_17670</name>
</gene>
<keyword evidence="2" id="KW-0813">Transport</keyword>